<feature type="compositionally biased region" description="Low complexity" evidence="1">
    <location>
        <begin position="33"/>
        <end position="55"/>
    </location>
</feature>
<protein>
    <submittedName>
        <fullName evidence="2">Uncharacterized protein</fullName>
    </submittedName>
</protein>
<sequence>MKTRYRPDWPPGSNAALLLAQVRSSGGYTSGWPTPSGLPTAPLLPSSLPLGTRTAPRARKRARAPVVAEA</sequence>
<dbReference type="EMBL" id="JAPDNT010000036">
    <property type="protein sequence ID" value="MCW3477406.1"/>
    <property type="molecule type" value="Genomic_DNA"/>
</dbReference>
<evidence type="ECO:0000313" key="2">
    <source>
        <dbReference type="EMBL" id="MCW3477406.1"/>
    </source>
</evidence>
<dbReference type="Proteomes" id="UP001165679">
    <property type="component" value="Unassembled WGS sequence"/>
</dbReference>
<evidence type="ECO:0000313" key="3">
    <source>
        <dbReference type="Proteomes" id="UP001165679"/>
    </source>
</evidence>
<reference evidence="2" key="2">
    <citation type="submission" date="2022-10" db="EMBL/GenBank/DDBJ databases">
        <authorList>
            <person name="Trinh H.N."/>
        </authorList>
    </citation>
    <scope>NUCLEOTIDE SEQUENCE</scope>
    <source>
        <strain evidence="2">RN2-1</strain>
    </source>
</reference>
<accession>A0AA42CHM3</accession>
<evidence type="ECO:0000256" key="1">
    <source>
        <dbReference type="SAM" id="MobiDB-lite"/>
    </source>
</evidence>
<keyword evidence="3" id="KW-1185">Reference proteome</keyword>
<comment type="caution">
    <text evidence="2">The sequence shown here is derived from an EMBL/GenBank/DDBJ whole genome shotgun (WGS) entry which is preliminary data.</text>
</comment>
<dbReference type="RefSeq" id="WP_264716354.1">
    <property type="nucleotide sequence ID" value="NZ_JAPDNT010000036.1"/>
</dbReference>
<dbReference type="AlphaFoldDB" id="A0AA42CHM3"/>
<proteinExistence type="predicted"/>
<organism evidence="2 3">
    <name type="scientific">Limobrevibacterium gyesilva</name>
    <dbReference type="NCBI Taxonomy" id="2991712"/>
    <lineage>
        <taxon>Bacteria</taxon>
        <taxon>Pseudomonadati</taxon>
        <taxon>Pseudomonadota</taxon>
        <taxon>Alphaproteobacteria</taxon>
        <taxon>Acetobacterales</taxon>
        <taxon>Acetobacteraceae</taxon>
        <taxon>Limobrevibacterium</taxon>
    </lineage>
</organism>
<reference evidence="2" key="1">
    <citation type="submission" date="2022-09" db="EMBL/GenBank/DDBJ databases">
        <title>Rhodovastum sp. nov. RN2-1 isolated from soil in Seongnam, South Korea.</title>
        <authorList>
            <person name="Le N.T."/>
        </authorList>
    </citation>
    <scope>NUCLEOTIDE SEQUENCE</scope>
    <source>
        <strain evidence="2">RN2-1</strain>
    </source>
</reference>
<gene>
    <name evidence="2" type="ORF">OL599_22815</name>
</gene>
<feature type="region of interest" description="Disordered" evidence="1">
    <location>
        <begin position="28"/>
        <end position="70"/>
    </location>
</feature>
<name>A0AA42CHM3_9PROT</name>